<dbReference type="EMBL" id="PQFF01000467">
    <property type="protein sequence ID" value="RHZ48488.1"/>
    <property type="molecule type" value="Genomic_DNA"/>
</dbReference>
<comment type="caution">
    <text evidence="2">The sequence shown here is derived from an EMBL/GenBank/DDBJ whole genome shotgun (WGS) entry which is preliminary data.</text>
</comment>
<gene>
    <name evidence="2" type="ORF">Glove_549g3</name>
</gene>
<evidence type="ECO:0000313" key="3">
    <source>
        <dbReference type="Proteomes" id="UP000266861"/>
    </source>
</evidence>
<organism evidence="2 3">
    <name type="scientific">Diversispora epigaea</name>
    <dbReference type="NCBI Taxonomy" id="1348612"/>
    <lineage>
        <taxon>Eukaryota</taxon>
        <taxon>Fungi</taxon>
        <taxon>Fungi incertae sedis</taxon>
        <taxon>Mucoromycota</taxon>
        <taxon>Glomeromycotina</taxon>
        <taxon>Glomeromycetes</taxon>
        <taxon>Diversisporales</taxon>
        <taxon>Diversisporaceae</taxon>
        <taxon>Diversispora</taxon>
    </lineage>
</organism>
<protein>
    <submittedName>
        <fullName evidence="2">Uncharacterized protein</fullName>
    </submittedName>
</protein>
<accession>A0A397GFS3</accession>
<feature type="region of interest" description="Disordered" evidence="1">
    <location>
        <begin position="1"/>
        <end position="82"/>
    </location>
</feature>
<feature type="compositionally biased region" description="Low complexity" evidence="1">
    <location>
        <begin position="62"/>
        <end position="74"/>
    </location>
</feature>
<feature type="compositionally biased region" description="Polar residues" evidence="1">
    <location>
        <begin position="51"/>
        <end position="61"/>
    </location>
</feature>
<evidence type="ECO:0000313" key="2">
    <source>
        <dbReference type="EMBL" id="RHZ48488.1"/>
    </source>
</evidence>
<reference evidence="2 3" key="1">
    <citation type="submission" date="2018-08" db="EMBL/GenBank/DDBJ databases">
        <title>Genome and evolution of the arbuscular mycorrhizal fungus Diversispora epigaea (formerly Glomus versiforme) and its bacterial endosymbionts.</title>
        <authorList>
            <person name="Sun X."/>
            <person name="Fei Z."/>
            <person name="Harrison M."/>
        </authorList>
    </citation>
    <scope>NUCLEOTIDE SEQUENCE [LARGE SCALE GENOMIC DNA]</scope>
    <source>
        <strain evidence="2 3">IT104</strain>
    </source>
</reference>
<evidence type="ECO:0000256" key="1">
    <source>
        <dbReference type="SAM" id="MobiDB-lite"/>
    </source>
</evidence>
<proteinExistence type="predicted"/>
<dbReference type="Proteomes" id="UP000266861">
    <property type="component" value="Unassembled WGS sequence"/>
</dbReference>
<keyword evidence="3" id="KW-1185">Reference proteome</keyword>
<sequence>MSTRLSYHQKKQNKNRTAIAGIFSGHSRFVKSKKSEVSTSATAEPTRPASRITSRQASRTTSRQASPQPRQESPQPQPSSPHVLGRQIEVLCHDWFIVKGLISVNIGRGDSCYGRRWEDTARSSITKLRHASAGLWMLGERMVGVVVDSESELMGAGNRGCLSNLYVQCLEQGWEITIFRKRGLPLNFLPEGTKLDSFEVIQNGGGLTLRR</sequence>
<dbReference type="AlphaFoldDB" id="A0A397GFS3"/>
<name>A0A397GFS3_9GLOM</name>